<dbReference type="Gene3D" id="2.60.40.420">
    <property type="entry name" value="Cupredoxins - blue copper proteins"/>
    <property type="match status" value="3"/>
</dbReference>
<evidence type="ECO:0000256" key="2">
    <source>
        <dbReference type="ARBA" id="ARBA00022723"/>
    </source>
</evidence>
<dbReference type="FunFam" id="2.60.40.420:FF:000073">
    <property type="entry name" value="Laccase 2, isoform E"/>
    <property type="match status" value="1"/>
</dbReference>
<dbReference type="Proteomes" id="UP001219518">
    <property type="component" value="Unassembled WGS sequence"/>
</dbReference>
<keyword evidence="2" id="KW-0479">Metal-binding</keyword>
<protein>
    <submittedName>
        <fullName evidence="8">Laccase-5</fullName>
    </submittedName>
</protein>
<evidence type="ECO:0000313" key="9">
    <source>
        <dbReference type="Proteomes" id="UP001219518"/>
    </source>
</evidence>
<dbReference type="InterPro" id="IPR008972">
    <property type="entry name" value="Cupredoxin"/>
</dbReference>
<comment type="similarity">
    <text evidence="1">Belongs to the multicopper oxidase family.</text>
</comment>
<comment type="caution">
    <text evidence="8">The sequence shown here is derived from an EMBL/GenBank/DDBJ whole genome shotgun (WGS) entry which is preliminary data.</text>
</comment>
<organism evidence="8 9">
    <name type="scientific">Frankliniella fusca</name>
    <dbReference type="NCBI Taxonomy" id="407009"/>
    <lineage>
        <taxon>Eukaryota</taxon>
        <taxon>Metazoa</taxon>
        <taxon>Ecdysozoa</taxon>
        <taxon>Arthropoda</taxon>
        <taxon>Hexapoda</taxon>
        <taxon>Insecta</taxon>
        <taxon>Pterygota</taxon>
        <taxon>Neoptera</taxon>
        <taxon>Paraneoptera</taxon>
        <taxon>Thysanoptera</taxon>
        <taxon>Terebrantia</taxon>
        <taxon>Thripoidea</taxon>
        <taxon>Thripidae</taxon>
        <taxon>Frankliniella</taxon>
    </lineage>
</organism>
<proteinExistence type="inferred from homology"/>
<evidence type="ECO:0000259" key="6">
    <source>
        <dbReference type="Pfam" id="PF07731"/>
    </source>
</evidence>
<dbReference type="GO" id="GO:0005507">
    <property type="term" value="F:copper ion binding"/>
    <property type="evidence" value="ECO:0007669"/>
    <property type="project" value="InterPro"/>
</dbReference>
<dbReference type="InterPro" id="IPR002355">
    <property type="entry name" value="Cu_oxidase_Cu_BS"/>
</dbReference>
<dbReference type="PANTHER" id="PTHR11709:SF232">
    <property type="entry name" value="STRAW, ISOFORM G"/>
    <property type="match status" value="1"/>
</dbReference>
<dbReference type="EMBL" id="JAHWGI010001220">
    <property type="protein sequence ID" value="KAK3925184.1"/>
    <property type="molecule type" value="Genomic_DNA"/>
</dbReference>
<sequence length="785" mass="86563">MSHTYSSDQSTQAASWWQSPADLAADNPNIFSSTHGLVQTHPLLGAPAVGPSPSPLPALDPLASLNVVRKGPQPPGAPAAPQPPRKIDAPKKGLIELERNPSLSSPEECARACREGEPPRTCYYHFTVELYTVLGAACQVCVPNATNTVWSHCQCVLADGVERGILSVNRMLPGPSIQVCQGDKIVVDVENHMEGMELTIHWHGVWQRGTQYSDGVPFVTQCPIQQGNTFRYQMEAGNEGTHFWHAHSGLQKMDGIYGSIVVRQPPSQDPNSHLYDFDLTTHVILLSDWMHEDALERFPGRLAANTGQTPDTLLINGKGQFQDAKTGFRTNTPLEIFTMTPGRRYRFRMINSLASVCPVQLTVQGHALTVIATDGEPVHPMPVDTIISFSGERYDFVITADQPVGAYWMQVRGLGECGEARAQQLAIVRYARGPYQPRTTAPTYDVGLPQGIVLNPLDAICNTDRTDAVCVNQLKNAKQVDEGILQERPDVKIFLPFRFLFYTPEEVFEPHTYNRFLAAPGGDHVISLIDGISFVFPPAPPLSQIRDIDPALFCNGDNRPFDCGANCMCVHKVDLPLHAVVEVVVVDEVAPSGDHVISLVDEISYQSPPAPPLSQIEDISPDQFCNGDNKPADCGTNCMCTHKVDIPLNAVVEVVLVDEVQQPNLSHPFHLHGYAFNVIGMGRSPDKNVKKINLKHALDLDRRGLLHRQFNLPPSKDTIAVPNNGYVVFRFRADNPGYWLFHCHFLFHIVIGMNLVVHVGTHADLPPVPPNFPRCGNFLPPIEYN</sequence>
<dbReference type="GO" id="GO:0005886">
    <property type="term" value="C:plasma membrane"/>
    <property type="evidence" value="ECO:0007669"/>
    <property type="project" value="TreeGrafter"/>
</dbReference>
<accession>A0AAE1HPW1</accession>
<dbReference type="CDD" id="cd13905">
    <property type="entry name" value="CuRO_3_tcLLC2_insect_like"/>
    <property type="match status" value="1"/>
</dbReference>
<dbReference type="PROSITE" id="PS00079">
    <property type="entry name" value="MULTICOPPER_OXIDASE1"/>
    <property type="match status" value="1"/>
</dbReference>
<feature type="compositionally biased region" description="Pro residues" evidence="4">
    <location>
        <begin position="72"/>
        <end position="84"/>
    </location>
</feature>
<gene>
    <name evidence="8" type="ORF">KUF71_013453</name>
</gene>
<dbReference type="InterPro" id="IPR033138">
    <property type="entry name" value="Cu_oxidase_CS"/>
</dbReference>
<dbReference type="Pfam" id="PF07732">
    <property type="entry name" value="Cu-oxidase_3"/>
    <property type="match status" value="1"/>
</dbReference>
<evidence type="ECO:0000256" key="1">
    <source>
        <dbReference type="ARBA" id="ARBA00010609"/>
    </source>
</evidence>
<dbReference type="AlphaFoldDB" id="A0AAE1HPW1"/>
<dbReference type="InterPro" id="IPR011707">
    <property type="entry name" value="Cu-oxidase-like_N"/>
</dbReference>
<evidence type="ECO:0000259" key="5">
    <source>
        <dbReference type="Pfam" id="PF00394"/>
    </source>
</evidence>
<dbReference type="FunFam" id="2.60.40.420:FF:000045">
    <property type="entry name" value="Laccase 2"/>
    <property type="match status" value="1"/>
</dbReference>
<dbReference type="SUPFAM" id="SSF49503">
    <property type="entry name" value="Cupredoxins"/>
    <property type="match status" value="3"/>
</dbReference>
<evidence type="ECO:0000256" key="3">
    <source>
        <dbReference type="ARBA" id="ARBA00023002"/>
    </source>
</evidence>
<dbReference type="PROSITE" id="PS00080">
    <property type="entry name" value="MULTICOPPER_OXIDASE2"/>
    <property type="match status" value="1"/>
</dbReference>
<dbReference type="CDD" id="cd13858">
    <property type="entry name" value="CuRO_1_tcLCC2_insect_like"/>
    <property type="match status" value="1"/>
</dbReference>
<feature type="domain" description="Plastocyanin-like" evidence="7">
    <location>
        <begin position="155"/>
        <end position="266"/>
    </location>
</feature>
<evidence type="ECO:0000256" key="4">
    <source>
        <dbReference type="SAM" id="MobiDB-lite"/>
    </source>
</evidence>
<evidence type="ECO:0000259" key="7">
    <source>
        <dbReference type="Pfam" id="PF07732"/>
    </source>
</evidence>
<dbReference type="InterPro" id="IPR011706">
    <property type="entry name" value="Cu-oxidase_C"/>
</dbReference>
<feature type="region of interest" description="Disordered" evidence="4">
    <location>
        <begin position="66"/>
        <end position="88"/>
    </location>
</feature>
<dbReference type="Pfam" id="PF00394">
    <property type="entry name" value="Cu-oxidase"/>
    <property type="match status" value="1"/>
</dbReference>
<evidence type="ECO:0000313" key="8">
    <source>
        <dbReference type="EMBL" id="KAK3925184.1"/>
    </source>
</evidence>
<reference evidence="8" key="2">
    <citation type="journal article" date="2023" name="BMC Genomics">
        <title>Pest status, molecular evolution, and epigenetic factors derived from the genome assembly of Frankliniella fusca, a thysanopteran phytovirus vector.</title>
        <authorList>
            <person name="Catto M.A."/>
            <person name="Labadie P.E."/>
            <person name="Jacobson A.L."/>
            <person name="Kennedy G.G."/>
            <person name="Srinivasan R."/>
            <person name="Hunt B.G."/>
        </authorList>
    </citation>
    <scope>NUCLEOTIDE SEQUENCE</scope>
    <source>
        <strain evidence="8">PL_HMW_Pooled</strain>
    </source>
</reference>
<dbReference type="CDD" id="cd13884">
    <property type="entry name" value="CuRO_2_tcLCC_insect_like"/>
    <property type="match status" value="1"/>
</dbReference>
<dbReference type="InterPro" id="IPR001117">
    <property type="entry name" value="Cu-oxidase_2nd"/>
</dbReference>
<dbReference type="PANTHER" id="PTHR11709">
    <property type="entry name" value="MULTI-COPPER OXIDASE"/>
    <property type="match status" value="1"/>
</dbReference>
<dbReference type="GO" id="GO:0016491">
    <property type="term" value="F:oxidoreductase activity"/>
    <property type="evidence" value="ECO:0007669"/>
    <property type="project" value="UniProtKB-KW"/>
</dbReference>
<dbReference type="InterPro" id="IPR045087">
    <property type="entry name" value="Cu-oxidase_fam"/>
</dbReference>
<dbReference type="FunFam" id="2.60.40.420:FF:000031">
    <property type="entry name" value="Laccase-2 isoform A"/>
    <property type="match status" value="1"/>
</dbReference>
<keyword evidence="9" id="KW-1185">Reference proteome</keyword>
<dbReference type="GO" id="GO:0006826">
    <property type="term" value="P:iron ion transport"/>
    <property type="evidence" value="ECO:0007669"/>
    <property type="project" value="TreeGrafter"/>
</dbReference>
<name>A0AAE1HPW1_9NEOP</name>
<dbReference type="Pfam" id="PF07731">
    <property type="entry name" value="Cu-oxidase_2"/>
    <property type="match status" value="1"/>
</dbReference>
<feature type="domain" description="Plastocyanin-like" evidence="5">
    <location>
        <begin position="282"/>
        <end position="431"/>
    </location>
</feature>
<reference evidence="8" key="1">
    <citation type="submission" date="2021-07" db="EMBL/GenBank/DDBJ databases">
        <authorList>
            <person name="Catto M.A."/>
            <person name="Jacobson A."/>
            <person name="Kennedy G."/>
            <person name="Labadie P."/>
            <person name="Hunt B.G."/>
            <person name="Srinivasan R."/>
        </authorList>
    </citation>
    <scope>NUCLEOTIDE SEQUENCE</scope>
    <source>
        <strain evidence="8">PL_HMW_Pooled</strain>
        <tissue evidence="8">Head</tissue>
    </source>
</reference>
<feature type="domain" description="Plastocyanin-like" evidence="6">
    <location>
        <begin position="611"/>
        <end position="760"/>
    </location>
</feature>
<keyword evidence="3" id="KW-0560">Oxidoreductase</keyword>